<dbReference type="InterPro" id="IPR036737">
    <property type="entry name" value="OmpA-like_sf"/>
</dbReference>
<evidence type="ECO:0000313" key="15">
    <source>
        <dbReference type="Proteomes" id="UP000254867"/>
    </source>
</evidence>
<keyword evidence="9 11" id="KW-1015">Disulfide bond</keyword>
<evidence type="ECO:0000256" key="11">
    <source>
        <dbReference type="HAMAP-Rule" id="MF_00842"/>
    </source>
</evidence>
<dbReference type="Pfam" id="PF00691">
    <property type="entry name" value="OmpA"/>
    <property type="match status" value="1"/>
</dbReference>
<dbReference type="HAMAP" id="MF_00842">
    <property type="entry name" value="OmpA"/>
    <property type="match status" value="1"/>
</dbReference>
<feature type="domain" description="OmpA-like" evidence="12">
    <location>
        <begin position="239"/>
        <end position="367"/>
    </location>
</feature>
<dbReference type="InterPro" id="IPR050330">
    <property type="entry name" value="Bact_OuterMem_StrucFunc"/>
</dbReference>
<dbReference type="PROSITE" id="PS51123">
    <property type="entry name" value="OMPA_2"/>
    <property type="match status" value="1"/>
</dbReference>
<evidence type="ECO:0000256" key="1">
    <source>
        <dbReference type="ARBA" id="ARBA00004571"/>
    </source>
</evidence>
<dbReference type="PRINTS" id="PR01022">
    <property type="entry name" value="OUTRMMBRANEA"/>
</dbReference>
<evidence type="ECO:0000256" key="6">
    <source>
        <dbReference type="ARBA" id="ARBA00023065"/>
    </source>
</evidence>
<dbReference type="SUPFAM" id="SSF56925">
    <property type="entry name" value="OMPA-like"/>
    <property type="match status" value="1"/>
</dbReference>
<evidence type="ECO:0000256" key="5">
    <source>
        <dbReference type="ARBA" id="ARBA00022692"/>
    </source>
</evidence>
<comment type="subunit">
    <text evidence="11">Monomer and homodimer.</text>
</comment>
<dbReference type="GO" id="GO:0046930">
    <property type="term" value="C:pore complex"/>
    <property type="evidence" value="ECO:0007669"/>
    <property type="project" value="UniProtKB-KW"/>
</dbReference>
<keyword evidence="7 11" id="KW-0626">Porin</keyword>
<evidence type="ECO:0000256" key="4">
    <source>
        <dbReference type="ARBA" id="ARBA00022452"/>
    </source>
</evidence>
<dbReference type="GO" id="GO:0034220">
    <property type="term" value="P:monoatomic ion transmembrane transport"/>
    <property type="evidence" value="ECO:0007669"/>
    <property type="project" value="UniProtKB-UniRule"/>
</dbReference>
<sequence precursor="true">MKKSLVALAVLAASAAATAAPQANTFYAGAKAGWANFRDGFTQFDAKSVGEDGFGINKNTVTYGVFGGYQILNQDNFGLAAELGYDYFGRSRGNETVDNKEVRAVKHSAHGAHLSLKPSYEVLPNLDVYSKVGVALIRNDYKRYGLTDDVGNVYTAKAHTLKPSLTLGAGVEYAILPELAARVEYQYINRVGNLDKAERKAGAPDQNTSFSPDLHSVSAGLSYRFGQGATPVAPAAPEVMTKNFSFSSDVLFAFGKANLKPEAAQALDAANNEINALGLANPSIQVNGHADRIGKQDANLKLSQRRAETVANYLVSKGRNPANVTAVGYGSANPVTGNTCDAVKGRKALIACLAPDRRVEVQVQGSKEVTM</sequence>
<dbReference type="AlphaFoldDB" id="A0A377HZZ9"/>
<organism evidence="14 15">
    <name type="scientific">Haemophilus parahaemolyticus</name>
    <dbReference type="NCBI Taxonomy" id="735"/>
    <lineage>
        <taxon>Bacteria</taxon>
        <taxon>Pseudomonadati</taxon>
        <taxon>Pseudomonadota</taxon>
        <taxon>Gammaproteobacteria</taxon>
        <taxon>Pasteurellales</taxon>
        <taxon>Pasteurellaceae</taxon>
        <taxon>Haemophilus</taxon>
    </lineage>
</organism>
<comment type="similarity">
    <text evidence="2 11">Belongs to the outer membrane OOP (TC 1.B.6) superfamily. OmpA family.</text>
</comment>
<dbReference type="SUPFAM" id="SSF103088">
    <property type="entry name" value="OmpA-like"/>
    <property type="match status" value="1"/>
</dbReference>
<evidence type="ECO:0000313" key="14">
    <source>
        <dbReference type="EMBL" id="STO63754.1"/>
    </source>
</evidence>
<evidence type="ECO:0000313" key="13">
    <source>
        <dbReference type="EMBL" id="QEN10800.1"/>
    </source>
</evidence>
<dbReference type="CDD" id="cd07185">
    <property type="entry name" value="OmpA_C-like"/>
    <property type="match status" value="1"/>
</dbReference>
<evidence type="ECO:0000256" key="8">
    <source>
        <dbReference type="ARBA" id="ARBA00023136"/>
    </source>
</evidence>
<evidence type="ECO:0000256" key="7">
    <source>
        <dbReference type="ARBA" id="ARBA00023114"/>
    </source>
</evidence>
<dbReference type="InterPro" id="IPR006664">
    <property type="entry name" value="OMP_bac"/>
</dbReference>
<evidence type="ECO:0000313" key="16">
    <source>
        <dbReference type="Proteomes" id="UP000323974"/>
    </source>
</evidence>
<feature type="site" description="Part of salt bridge gating mechanism" evidence="11">
    <location>
        <position position="82"/>
    </location>
</feature>
<dbReference type="InterPro" id="IPR002368">
    <property type="entry name" value="OmpA"/>
</dbReference>
<evidence type="ECO:0000256" key="2">
    <source>
        <dbReference type="ARBA" id="ARBA00005710"/>
    </source>
</evidence>
<dbReference type="Proteomes" id="UP000254867">
    <property type="component" value="Unassembled WGS sequence"/>
</dbReference>
<comment type="function">
    <text evidence="11">With TolR probably plays a role in maintaining the position of the peptidoglycan cell wall in the periplasm. Acts as a porin with low permeability that allows slow penetration of small solutes; an internal gate slows down solute passage.</text>
</comment>
<dbReference type="EMBL" id="UGHH01000002">
    <property type="protein sequence ID" value="STO63754.1"/>
    <property type="molecule type" value="Genomic_DNA"/>
</dbReference>
<keyword evidence="6 11" id="KW-0406">Ion transport</keyword>
<evidence type="ECO:0000256" key="9">
    <source>
        <dbReference type="ARBA" id="ARBA00023157"/>
    </source>
</evidence>
<accession>A0A377HZZ9</accession>
<evidence type="ECO:0000259" key="12">
    <source>
        <dbReference type="PROSITE" id="PS51123"/>
    </source>
</evidence>
<dbReference type="NCBIfam" id="NF008071">
    <property type="entry name" value="PRK10808.1"/>
    <property type="match status" value="1"/>
</dbReference>
<dbReference type="EMBL" id="CP038817">
    <property type="protein sequence ID" value="QEN10800.1"/>
    <property type="molecule type" value="Genomic_DNA"/>
</dbReference>
<evidence type="ECO:0000256" key="3">
    <source>
        <dbReference type="ARBA" id="ARBA00022448"/>
    </source>
</evidence>
<reference evidence="14 15" key="1">
    <citation type="submission" date="2018-06" db="EMBL/GenBank/DDBJ databases">
        <authorList>
            <consortium name="Pathogen Informatics"/>
            <person name="Doyle S."/>
        </authorList>
    </citation>
    <scope>NUCLEOTIDE SEQUENCE [LARGE SCALE GENOMIC DNA]</scope>
    <source>
        <strain evidence="14 15">NCTC10794</strain>
    </source>
</reference>
<dbReference type="PANTHER" id="PTHR30329">
    <property type="entry name" value="STATOR ELEMENT OF FLAGELLAR MOTOR COMPLEX"/>
    <property type="match status" value="1"/>
</dbReference>
<comment type="domain">
    <text evidence="11">The extracellular loops are most variable in sequence, and in some bacteria confer sensitivity to phage and/or colicins.</text>
</comment>
<evidence type="ECO:0000256" key="10">
    <source>
        <dbReference type="ARBA" id="ARBA00023237"/>
    </source>
</evidence>
<dbReference type="InterPro" id="IPR011250">
    <property type="entry name" value="OMP/PagP_B-barrel"/>
</dbReference>
<keyword evidence="3 11" id="KW-0813">Transport</keyword>
<name>A0A377HZZ9_HAEPH</name>
<dbReference type="GeneID" id="78224397"/>
<keyword evidence="8 11" id="KW-0472">Membrane</keyword>
<gene>
    <name evidence="14" type="primary">ompP5</name>
    <name evidence="11 13" type="synonym">ompA</name>
    <name evidence="13" type="ORF">E5Q53_04710</name>
    <name evidence="14" type="ORF">NCTC10794_00801</name>
</gene>
<keyword evidence="10 11" id="KW-0998">Cell outer membrane</keyword>
<protein>
    <recommendedName>
        <fullName evidence="11">Outer membrane protein A</fullName>
    </recommendedName>
    <alternativeName>
        <fullName evidence="11">Outer membrane porin A</fullName>
    </alternativeName>
</protein>
<keyword evidence="11" id="KW-0732">Signal</keyword>
<dbReference type="PRINTS" id="PR01021">
    <property type="entry name" value="OMPADOMAIN"/>
</dbReference>
<feature type="disulfide bond" evidence="11">
    <location>
        <begin position="340"/>
        <end position="352"/>
    </location>
</feature>
<dbReference type="PANTHER" id="PTHR30329:SF21">
    <property type="entry name" value="LIPOPROTEIN YIAD-RELATED"/>
    <property type="match status" value="1"/>
</dbReference>
<dbReference type="RefSeq" id="WP_005705931.1">
    <property type="nucleotide sequence ID" value="NZ_CP038817.1"/>
</dbReference>
<feature type="site" description="Part of salt bridge gating mechanism" evidence="11">
    <location>
        <position position="182"/>
    </location>
</feature>
<reference evidence="13 16" key="2">
    <citation type="submission" date="2019-04" db="EMBL/GenBank/DDBJ databases">
        <title>Complete Genome and Methylome Analysis of Haemophilus haemolyticus NEB129.</title>
        <authorList>
            <person name="Fomenkov A."/>
            <person name="Roberts R.J."/>
            <person name="Anton B.P."/>
            <person name="Vincze T."/>
        </authorList>
    </citation>
    <scope>NUCLEOTIDE SEQUENCE [LARGE SCALE GENOMIC DNA]</scope>
    <source>
        <strain evidence="13 16">NEB129</strain>
    </source>
</reference>
<dbReference type="KEGG" id="hpaa:E5Q53_04710"/>
<keyword evidence="4 11" id="KW-1134">Transmembrane beta strand</keyword>
<dbReference type="Proteomes" id="UP000323974">
    <property type="component" value="Chromosome"/>
</dbReference>
<dbReference type="GO" id="GO:0015288">
    <property type="term" value="F:porin activity"/>
    <property type="evidence" value="ECO:0007669"/>
    <property type="project" value="UniProtKB-UniRule"/>
</dbReference>
<dbReference type="InterPro" id="IPR000498">
    <property type="entry name" value="OmpA-like_TM_dom"/>
</dbReference>
<feature type="signal peptide" evidence="11">
    <location>
        <begin position="1"/>
        <end position="19"/>
    </location>
</feature>
<dbReference type="Gene3D" id="3.30.1330.60">
    <property type="entry name" value="OmpA-like domain"/>
    <property type="match status" value="1"/>
</dbReference>
<dbReference type="Pfam" id="PF01389">
    <property type="entry name" value="OmpA_membrane"/>
    <property type="match status" value="1"/>
</dbReference>
<feature type="chain" id="PRO_5042629209" description="Outer membrane protein A" evidence="11">
    <location>
        <begin position="20"/>
        <end position="371"/>
    </location>
</feature>
<comment type="subcellular location">
    <subcellularLocation>
        <location evidence="1 11">Cell outer membrane</location>
        <topology evidence="1 11">Multi-pass membrane protein</topology>
    </subcellularLocation>
</comment>
<dbReference type="GO" id="GO:0009279">
    <property type="term" value="C:cell outer membrane"/>
    <property type="evidence" value="ECO:0007669"/>
    <property type="project" value="UniProtKB-SubCell"/>
</dbReference>
<dbReference type="Gene3D" id="2.40.160.20">
    <property type="match status" value="1"/>
</dbReference>
<keyword evidence="5 11" id="KW-0812">Transmembrane</keyword>
<proteinExistence type="inferred from homology"/>
<dbReference type="InterPro" id="IPR006665">
    <property type="entry name" value="OmpA-like"/>
</dbReference>